<dbReference type="InterPro" id="IPR050863">
    <property type="entry name" value="CenT-Element_Derived"/>
</dbReference>
<dbReference type="GO" id="GO:0003677">
    <property type="term" value="F:DNA binding"/>
    <property type="evidence" value="ECO:0007669"/>
    <property type="project" value="UniProtKB-KW"/>
</dbReference>
<dbReference type="PANTHER" id="PTHR19303:SF73">
    <property type="entry name" value="PROTEIN PDC2"/>
    <property type="match status" value="1"/>
</dbReference>
<dbReference type="AlphaFoldDB" id="A0A1D1UM54"/>
<evidence type="ECO:0000256" key="1">
    <source>
        <dbReference type="ARBA" id="ARBA00004123"/>
    </source>
</evidence>
<dbReference type="PANTHER" id="PTHR19303">
    <property type="entry name" value="TRANSPOSON"/>
    <property type="match status" value="1"/>
</dbReference>
<proteinExistence type="predicted"/>
<name>A0A1D1UM54_RAMVA</name>
<accession>A0A1D1UM54</accession>
<dbReference type="InterPro" id="IPR009057">
    <property type="entry name" value="Homeodomain-like_sf"/>
</dbReference>
<comment type="subcellular location">
    <subcellularLocation>
        <location evidence="1">Nucleus</location>
    </subcellularLocation>
</comment>
<protein>
    <recommendedName>
        <fullName evidence="3">HTH CENPB-type domain-containing protein</fullName>
    </recommendedName>
</protein>
<dbReference type="Pfam" id="PF03184">
    <property type="entry name" value="DDE_1"/>
    <property type="match status" value="1"/>
</dbReference>
<dbReference type="Pfam" id="PF03221">
    <property type="entry name" value="HTH_Tnp_Tc5"/>
    <property type="match status" value="1"/>
</dbReference>
<dbReference type="OrthoDB" id="9909311at2759"/>
<dbReference type="Proteomes" id="UP000186922">
    <property type="component" value="Unassembled WGS sequence"/>
</dbReference>
<comment type="caution">
    <text evidence="4">The sequence shown here is derived from an EMBL/GenBank/DDBJ whole genome shotgun (WGS) entry which is preliminary data.</text>
</comment>
<dbReference type="STRING" id="947166.A0A1D1UM54"/>
<dbReference type="PROSITE" id="PS51253">
    <property type="entry name" value="HTH_CENPB"/>
    <property type="match status" value="1"/>
</dbReference>
<gene>
    <name evidence="4" type="primary">RvY_02160-1</name>
    <name evidence="4" type="synonym">RvY_02160.1</name>
    <name evidence="4" type="ORF">RvY_02160</name>
</gene>
<reference evidence="4 5" key="1">
    <citation type="journal article" date="2016" name="Nat. Commun.">
        <title>Extremotolerant tardigrade genome and improved radiotolerance of human cultured cells by tardigrade-unique protein.</title>
        <authorList>
            <person name="Hashimoto T."/>
            <person name="Horikawa D.D."/>
            <person name="Saito Y."/>
            <person name="Kuwahara H."/>
            <person name="Kozuka-Hata H."/>
            <person name="Shin-I T."/>
            <person name="Minakuchi Y."/>
            <person name="Ohishi K."/>
            <person name="Motoyama A."/>
            <person name="Aizu T."/>
            <person name="Enomoto A."/>
            <person name="Kondo K."/>
            <person name="Tanaka S."/>
            <person name="Hara Y."/>
            <person name="Koshikawa S."/>
            <person name="Sagara H."/>
            <person name="Miura T."/>
            <person name="Yokobori S."/>
            <person name="Miyagawa K."/>
            <person name="Suzuki Y."/>
            <person name="Kubo T."/>
            <person name="Oyama M."/>
            <person name="Kohara Y."/>
            <person name="Fujiyama A."/>
            <person name="Arakawa K."/>
            <person name="Katayama T."/>
            <person name="Toyoda A."/>
            <person name="Kunieda T."/>
        </authorList>
    </citation>
    <scope>NUCLEOTIDE SEQUENCE [LARGE SCALE GENOMIC DNA]</scope>
    <source>
        <strain evidence="4 5">YOKOZUNA-1</strain>
    </source>
</reference>
<dbReference type="Gene3D" id="1.10.10.60">
    <property type="entry name" value="Homeodomain-like"/>
    <property type="match status" value="2"/>
</dbReference>
<dbReference type="InterPro" id="IPR006600">
    <property type="entry name" value="HTH_CenpB_DNA-bd_dom"/>
</dbReference>
<evidence type="ECO:0000259" key="3">
    <source>
        <dbReference type="PROSITE" id="PS51253"/>
    </source>
</evidence>
<keyword evidence="2" id="KW-0238">DNA-binding</keyword>
<evidence type="ECO:0000313" key="5">
    <source>
        <dbReference type="Proteomes" id="UP000186922"/>
    </source>
</evidence>
<feature type="domain" description="HTH CENPB-type" evidence="3">
    <location>
        <begin position="70"/>
        <end position="141"/>
    </location>
</feature>
<dbReference type="SUPFAM" id="SSF46689">
    <property type="entry name" value="Homeodomain-like"/>
    <property type="match status" value="1"/>
</dbReference>
<organism evidence="4 5">
    <name type="scientific">Ramazzottius varieornatus</name>
    <name type="common">Water bear</name>
    <name type="synonym">Tardigrade</name>
    <dbReference type="NCBI Taxonomy" id="947166"/>
    <lineage>
        <taxon>Eukaryota</taxon>
        <taxon>Metazoa</taxon>
        <taxon>Ecdysozoa</taxon>
        <taxon>Tardigrada</taxon>
        <taxon>Eutardigrada</taxon>
        <taxon>Parachela</taxon>
        <taxon>Hypsibioidea</taxon>
        <taxon>Ramazzottiidae</taxon>
        <taxon>Ramazzottius</taxon>
    </lineage>
</organism>
<dbReference type="InterPro" id="IPR004875">
    <property type="entry name" value="DDE_SF_endonuclease_dom"/>
</dbReference>
<keyword evidence="5" id="KW-1185">Reference proteome</keyword>
<dbReference type="GO" id="GO:0005634">
    <property type="term" value="C:nucleus"/>
    <property type="evidence" value="ECO:0007669"/>
    <property type="project" value="UniProtKB-SubCell"/>
</dbReference>
<evidence type="ECO:0000256" key="2">
    <source>
        <dbReference type="ARBA" id="ARBA00023125"/>
    </source>
</evidence>
<dbReference type="SMART" id="SM00674">
    <property type="entry name" value="CENPB"/>
    <property type="match status" value="1"/>
</dbReference>
<evidence type="ECO:0000313" key="4">
    <source>
        <dbReference type="EMBL" id="GAU89630.1"/>
    </source>
</evidence>
<dbReference type="EMBL" id="BDGG01000001">
    <property type="protein sequence ID" value="GAU89630.1"/>
    <property type="molecule type" value="Genomic_DNA"/>
</dbReference>
<sequence>MATQMEVNTAGRARKRLTLKDKKEILRLYPKKMCLSEVMRIFNIKSKTTVRRLDKKRELFLSAPEDDKAPKKIITIRKFEEVEKALLKFVEDCHARDMPLSRNDLKQEALDIAQRLQIKGFTGSNGWVHKFMKRYDLGSVVLHGEEASASQDVADSWISNDIPTIIQSYKNEDIINCDETGTQYRALPKKTLTKKGQKKKGGKVNKERLSVLFCCSAAGKKLPPLIIGNSKKPRIFTKAKLDIQKAGFSWYANSTAWMKTGIFEEWLTNLNNSMKAQKRKILLLLNNFSAHRVDSKSNVRLVFLPPNLTSKVQPLDKGIIASYKKYEQRFKAKHRRKSLYNFSSASDYTKYINVLDAVKWVVRGWAEFKESTIRNCFRAAGVYHMTERR</sequence>